<feature type="region of interest" description="Disordered" evidence="3">
    <location>
        <begin position="764"/>
        <end position="792"/>
    </location>
</feature>
<dbReference type="InterPro" id="IPR003594">
    <property type="entry name" value="HATPase_dom"/>
</dbReference>
<proteinExistence type="predicted"/>
<name>A0AAD5TFN4_9FUNG</name>
<feature type="compositionally biased region" description="Basic residues" evidence="3">
    <location>
        <begin position="781"/>
        <end position="790"/>
    </location>
</feature>
<dbReference type="SMART" id="SM00387">
    <property type="entry name" value="HATPase_c"/>
    <property type="match status" value="1"/>
</dbReference>
<dbReference type="EMBL" id="JADGJQ010000064">
    <property type="protein sequence ID" value="KAJ3174529.1"/>
    <property type="molecule type" value="Genomic_DNA"/>
</dbReference>
<dbReference type="PRINTS" id="PR00344">
    <property type="entry name" value="BCTRLSENSOR"/>
</dbReference>
<dbReference type="PANTHER" id="PTHR45339">
    <property type="entry name" value="HYBRID SIGNAL TRANSDUCTION HISTIDINE KINASE J"/>
    <property type="match status" value="1"/>
</dbReference>
<feature type="compositionally biased region" description="Low complexity" evidence="3">
    <location>
        <begin position="717"/>
        <end position="733"/>
    </location>
</feature>
<dbReference type="InterPro" id="IPR036890">
    <property type="entry name" value="HATPase_C_sf"/>
</dbReference>
<dbReference type="PROSITE" id="PS50109">
    <property type="entry name" value="HIS_KIN"/>
    <property type="match status" value="1"/>
</dbReference>
<dbReference type="PANTHER" id="PTHR45339:SF5">
    <property type="entry name" value="HISTIDINE KINASE"/>
    <property type="match status" value="1"/>
</dbReference>
<dbReference type="InterPro" id="IPR004358">
    <property type="entry name" value="Sig_transdc_His_kin-like_C"/>
</dbReference>
<dbReference type="Pfam" id="PF00072">
    <property type="entry name" value="Response_reg"/>
    <property type="match status" value="1"/>
</dbReference>
<dbReference type="Pfam" id="PF02518">
    <property type="entry name" value="HATPase_c"/>
    <property type="match status" value="1"/>
</dbReference>
<dbReference type="InterPro" id="IPR005467">
    <property type="entry name" value="His_kinase_dom"/>
</dbReference>
<dbReference type="PROSITE" id="PS50110">
    <property type="entry name" value="RESPONSE_REGULATORY"/>
    <property type="match status" value="1"/>
</dbReference>
<feature type="domain" description="Histidine kinase" evidence="4">
    <location>
        <begin position="388"/>
        <end position="687"/>
    </location>
</feature>
<evidence type="ECO:0000313" key="7">
    <source>
        <dbReference type="Proteomes" id="UP001212152"/>
    </source>
</evidence>
<evidence type="ECO:0000259" key="5">
    <source>
        <dbReference type="PROSITE" id="PS50110"/>
    </source>
</evidence>
<dbReference type="CDD" id="cd16922">
    <property type="entry name" value="HATPase_EvgS-ArcB-TorS-like"/>
    <property type="match status" value="1"/>
</dbReference>
<dbReference type="SMART" id="SM00388">
    <property type="entry name" value="HisKA"/>
    <property type="match status" value="1"/>
</dbReference>
<dbReference type="SUPFAM" id="SSF52172">
    <property type="entry name" value="CheY-like"/>
    <property type="match status" value="1"/>
</dbReference>
<feature type="region of interest" description="Disordered" evidence="3">
    <location>
        <begin position="690"/>
        <end position="737"/>
    </location>
</feature>
<keyword evidence="1 2" id="KW-0597">Phosphoprotein</keyword>
<keyword evidence="7" id="KW-1185">Reference proteome</keyword>
<evidence type="ECO:0000259" key="4">
    <source>
        <dbReference type="PROSITE" id="PS50109"/>
    </source>
</evidence>
<evidence type="ECO:0000256" key="2">
    <source>
        <dbReference type="PROSITE-ProRule" id="PRU00169"/>
    </source>
</evidence>
<dbReference type="GO" id="GO:0000155">
    <property type="term" value="F:phosphorelay sensor kinase activity"/>
    <property type="evidence" value="ECO:0007669"/>
    <property type="project" value="InterPro"/>
</dbReference>
<dbReference type="CDD" id="cd00082">
    <property type="entry name" value="HisKA"/>
    <property type="match status" value="1"/>
</dbReference>
<feature type="domain" description="Response regulatory" evidence="5">
    <location>
        <begin position="803"/>
        <end position="928"/>
    </location>
</feature>
<dbReference type="Proteomes" id="UP001212152">
    <property type="component" value="Unassembled WGS sequence"/>
</dbReference>
<sequence>MGDRNAELGELKLLHLRKDPQCVRKVRRDGQVVTVLQTVTEIHLDAAVHGQSDPVAYVISLIDISSAANSLSNQVDAVNFVAPSSASTSPFQVDGLAPPQQPRAEKDLASGGPVQTSDSGKITFVPADPAETVAHFVTQALPVPFPLKAIAALVPEPSADAYASAEAVLNTVYRSTYGQEGNPFLKDIVKRLCLELDARLCFIGFYVAEPHITTTTVDLISALTAPEDYPSLVSGLRKTNRERVAADDGKINIAGFQINAFVGNNGLHSMGPDTQVYPEFIALLQKQEASVIDASKPPMLPNLQRFADEGELCCVMGLHKDSHVIGGIGLVFSAAALTDRMHQLQLVLQRVAPRVTIEVSRMAEVERLTREKVAAEVATKSKSHFLANMSHELRTPVSAIVGLTDMILWDDIELSDENRSRLELINSSGEHLLSVINGVLDLSKIGDEDVHFQLKESPIRLRKIIKQAVHLSALSPAATKKAIKILEAPAPGDSTPSGALTFAWKVEESVPDHVVGDATRIRQIILNLLTNALKYTSHGTVELNVSQVEREEDLNQTQFESQHHPLSRGRSSLSCTMDIPTPPDSRRPSSKSVSDFSGSECGDSPKPRVVLLFTITDTGCGIPADKLDQLFKPYSQLDNPNNRDSAVGTGLGLAISARLVEAMNGQIWVDSSAGGGSKFSVCLPFLIPDDSDERSSSPASEPEPILRARPAMARNRSSTGSQSGKPGQSGQSGHTPELAVEDSINTLEPVLAKVIESAATEIAKDGTNGNPQGPHPEHHAGKTSKRHGRRQTVTSISAQYPLKILVAEDNPINQQIALGLLRKMGYEDAELADDGLKVLEKVEKVHYDLILMDLAMPNMGGIEAAKALGERWNKAHQHDAQRRPPIVIALTASGTAEDFERCREAGMHDWLNKPFRSKDLQEKISQHFAHLKKEDTSCG</sequence>
<dbReference type="SUPFAM" id="SSF47384">
    <property type="entry name" value="Homodimeric domain of signal transducing histidine kinase"/>
    <property type="match status" value="1"/>
</dbReference>
<evidence type="ECO:0000313" key="6">
    <source>
        <dbReference type="EMBL" id="KAJ3174529.1"/>
    </source>
</evidence>
<dbReference type="SMART" id="SM00448">
    <property type="entry name" value="REC"/>
    <property type="match status" value="1"/>
</dbReference>
<feature type="modified residue" description="4-aspartylphosphate" evidence="2">
    <location>
        <position position="853"/>
    </location>
</feature>
<dbReference type="AlphaFoldDB" id="A0AAD5TFN4"/>
<dbReference type="InterPro" id="IPR036097">
    <property type="entry name" value="HisK_dim/P_sf"/>
</dbReference>
<evidence type="ECO:0000256" key="3">
    <source>
        <dbReference type="SAM" id="MobiDB-lite"/>
    </source>
</evidence>
<comment type="caution">
    <text evidence="6">The sequence shown here is derived from an EMBL/GenBank/DDBJ whole genome shotgun (WGS) entry which is preliminary data.</text>
</comment>
<dbReference type="Gene3D" id="3.40.50.2300">
    <property type="match status" value="1"/>
</dbReference>
<dbReference type="Gene3D" id="1.10.287.130">
    <property type="match status" value="1"/>
</dbReference>
<evidence type="ECO:0000256" key="1">
    <source>
        <dbReference type="ARBA" id="ARBA00022553"/>
    </source>
</evidence>
<feature type="region of interest" description="Disordered" evidence="3">
    <location>
        <begin position="88"/>
        <end position="121"/>
    </location>
</feature>
<dbReference type="Pfam" id="PF00512">
    <property type="entry name" value="HisKA"/>
    <property type="match status" value="1"/>
</dbReference>
<dbReference type="InterPro" id="IPR011006">
    <property type="entry name" value="CheY-like_superfamily"/>
</dbReference>
<dbReference type="InterPro" id="IPR003661">
    <property type="entry name" value="HisK_dim/P_dom"/>
</dbReference>
<organism evidence="6 7">
    <name type="scientific">Geranomyces variabilis</name>
    <dbReference type="NCBI Taxonomy" id="109894"/>
    <lineage>
        <taxon>Eukaryota</taxon>
        <taxon>Fungi</taxon>
        <taxon>Fungi incertae sedis</taxon>
        <taxon>Chytridiomycota</taxon>
        <taxon>Chytridiomycota incertae sedis</taxon>
        <taxon>Chytridiomycetes</taxon>
        <taxon>Spizellomycetales</taxon>
        <taxon>Powellomycetaceae</taxon>
        <taxon>Geranomyces</taxon>
    </lineage>
</organism>
<accession>A0AAD5TFN4</accession>
<dbReference type="SUPFAM" id="SSF55874">
    <property type="entry name" value="ATPase domain of HSP90 chaperone/DNA topoisomerase II/histidine kinase"/>
    <property type="match status" value="1"/>
</dbReference>
<dbReference type="Gene3D" id="3.30.565.10">
    <property type="entry name" value="Histidine kinase-like ATPase, C-terminal domain"/>
    <property type="match status" value="1"/>
</dbReference>
<gene>
    <name evidence="6" type="ORF">HDU87_007121</name>
</gene>
<reference evidence="6" key="1">
    <citation type="submission" date="2020-05" db="EMBL/GenBank/DDBJ databases">
        <title>Phylogenomic resolution of chytrid fungi.</title>
        <authorList>
            <person name="Stajich J.E."/>
            <person name="Amses K."/>
            <person name="Simmons R."/>
            <person name="Seto K."/>
            <person name="Myers J."/>
            <person name="Bonds A."/>
            <person name="Quandt C.A."/>
            <person name="Barry K."/>
            <person name="Liu P."/>
            <person name="Grigoriev I."/>
            <person name="Longcore J.E."/>
            <person name="James T.Y."/>
        </authorList>
    </citation>
    <scope>NUCLEOTIDE SEQUENCE</scope>
    <source>
        <strain evidence="6">JEL0379</strain>
    </source>
</reference>
<protein>
    <submittedName>
        <fullName evidence="6">Uncharacterized protein</fullName>
    </submittedName>
</protein>
<feature type="region of interest" description="Disordered" evidence="3">
    <location>
        <begin position="555"/>
        <end position="603"/>
    </location>
</feature>
<dbReference type="CDD" id="cd17546">
    <property type="entry name" value="REC_hyHK_CKI1_RcsC-like"/>
    <property type="match status" value="1"/>
</dbReference>
<dbReference type="InterPro" id="IPR001789">
    <property type="entry name" value="Sig_transdc_resp-reg_receiver"/>
</dbReference>